<feature type="compositionally biased region" description="Basic and acidic residues" evidence="1">
    <location>
        <begin position="325"/>
        <end position="363"/>
    </location>
</feature>
<feature type="compositionally biased region" description="Basic and acidic residues" evidence="1">
    <location>
        <begin position="291"/>
        <end position="302"/>
    </location>
</feature>
<proteinExistence type="predicted"/>
<comment type="caution">
    <text evidence="2">The sequence shown here is derived from an EMBL/GenBank/DDBJ whole genome shotgun (WGS) entry which is preliminary data.</text>
</comment>
<organism evidence="2 3">
    <name type="scientific">Coprinellus micaceus</name>
    <name type="common">Glistening ink-cap mushroom</name>
    <name type="synonym">Coprinus micaceus</name>
    <dbReference type="NCBI Taxonomy" id="71717"/>
    <lineage>
        <taxon>Eukaryota</taxon>
        <taxon>Fungi</taxon>
        <taxon>Dikarya</taxon>
        <taxon>Basidiomycota</taxon>
        <taxon>Agaricomycotina</taxon>
        <taxon>Agaricomycetes</taxon>
        <taxon>Agaricomycetidae</taxon>
        <taxon>Agaricales</taxon>
        <taxon>Agaricineae</taxon>
        <taxon>Psathyrellaceae</taxon>
        <taxon>Coprinellus</taxon>
    </lineage>
</organism>
<dbReference type="Proteomes" id="UP000298030">
    <property type="component" value="Unassembled WGS sequence"/>
</dbReference>
<dbReference type="EMBL" id="QPFP01000061">
    <property type="protein sequence ID" value="TEB24982.1"/>
    <property type="molecule type" value="Genomic_DNA"/>
</dbReference>
<dbReference type="AlphaFoldDB" id="A0A4Y7ST56"/>
<evidence type="ECO:0000313" key="3">
    <source>
        <dbReference type="Proteomes" id="UP000298030"/>
    </source>
</evidence>
<feature type="region of interest" description="Disordered" evidence="1">
    <location>
        <begin position="1"/>
        <end position="103"/>
    </location>
</feature>
<evidence type="ECO:0000256" key="1">
    <source>
        <dbReference type="SAM" id="MobiDB-lite"/>
    </source>
</evidence>
<feature type="region of interest" description="Disordered" evidence="1">
    <location>
        <begin position="284"/>
        <end position="310"/>
    </location>
</feature>
<accession>A0A4Y7ST56</accession>
<reference evidence="2 3" key="1">
    <citation type="journal article" date="2019" name="Nat. Ecol. Evol.">
        <title>Megaphylogeny resolves global patterns of mushroom evolution.</title>
        <authorList>
            <person name="Varga T."/>
            <person name="Krizsan K."/>
            <person name="Foldi C."/>
            <person name="Dima B."/>
            <person name="Sanchez-Garcia M."/>
            <person name="Sanchez-Ramirez S."/>
            <person name="Szollosi G.J."/>
            <person name="Szarkandi J.G."/>
            <person name="Papp V."/>
            <person name="Albert L."/>
            <person name="Andreopoulos W."/>
            <person name="Angelini C."/>
            <person name="Antonin V."/>
            <person name="Barry K.W."/>
            <person name="Bougher N.L."/>
            <person name="Buchanan P."/>
            <person name="Buyck B."/>
            <person name="Bense V."/>
            <person name="Catcheside P."/>
            <person name="Chovatia M."/>
            <person name="Cooper J."/>
            <person name="Damon W."/>
            <person name="Desjardin D."/>
            <person name="Finy P."/>
            <person name="Geml J."/>
            <person name="Haridas S."/>
            <person name="Hughes K."/>
            <person name="Justo A."/>
            <person name="Karasinski D."/>
            <person name="Kautmanova I."/>
            <person name="Kiss B."/>
            <person name="Kocsube S."/>
            <person name="Kotiranta H."/>
            <person name="LaButti K.M."/>
            <person name="Lechner B.E."/>
            <person name="Liimatainen K."/>
            <person name="Lipzen A."/>
            <person name="Lukacs Z."/>
            <person name="Mihaltcheva S."/>
            <person name="Morgado L.N."/>
            <person name="Niskanen T."/>
            <person name="Noordeloos M.E."/>
            <person name="Ohm R.A."/>
            <person name="Ortiz-Santana B."/>
            <person name="Ovrebo C."/>
            <person name="Racz N."/>
            <person name="Riley R."/>
            <person name="Savchenko A."/>
            <person name="Shiryaev A."/>
            <person name="Soop K."/>
            <person name="Spirin V."/>
            <person name="Szebenyi C."/>
            <person name="Tomsovsky M."/>
            <person name="Tulloss R.E."/>
            <person name="Uehling J."/>
            <person name="Grigoriev I.V."/>
            <person name="Vagvolgyi C."/>
            <person name="Papp T."/>
            <person name="Martin F.M."/>
            <person name="Miettinen O."/>
            <person name="Hibbett D.S."/>
            <person name="Nagy L.G."/>
        </authorList>
    </citation>
    <scope>NUCLEOTIDE SEQUENCE [LARGE SCALE GENOMIC DNA]</scope>
    <source>
        <strain evidence="2 3">FP101781</strain>
    </source>
</reference>
<feature type="region of interest" description="Disordered" evidence="1">
    <location>
        <begin position="130"/>
        <end position="183"/>
    </location>
</feature>
<feature type="compositionally biased region" description="Polar residues" evidence="1">
    <location>
        <begin position="130"/>
        <end position="140"/>
    </location>
</feature>
<dbReference type="OrthoDB" id="2997660at2759"/>
<feature type="compositionally biased region" description="Basic and acidic residues" evidence="1">
    <location>
        <begin position="423"/>
        <end position="435"/>
    </location>
</feature>
<gene>
    <name evidence="2" type="ORF">FA13DRAFT_1738794</name>
</gene>
<feature type="compositionally biased region" description="Low complexity" evidence="1">
    <location>
        <begin position="152"/>
        <end position="177"/>
    </location>
</feature>
<protein>
    <submittedName>
        <fullName evidence="2">Uncharacterized protein</fullName>
    </submittedName>
</protein>
<evidence type="ECO:0000313" key="2">
    <source>
        <dbReference type="EMBL" id="TEB24982.1"/>
    </source>
</evidence>
<keyword evidence="3" id="KW-1185">Reference proteome</keyword>
<name>A0A4Y7ST56_COPMI</name>
<sequence>MNGPAYNFTSFGMRPTPQYPRHYQHQRQQTYSNASATRPAVGSSYTTITGQVEDGPSPKKRARSEPPNFGGTFDDDVSMMDPPAPPPAEPATGRSNSSLKRSQSHLDLSRMAYTALDWFLGKSQCVSSPMSSVTNRSGFLSSHPPVEELSEPESQSHSQSSSQSQSQSQPRSVSPAPTEVDDPEPEYLEEQLQNQGIKIRDFGFEPRLAPILPTVRAVIPELFDQHEGLAEFEYRMAQKPRLFAMNPKTLRRLLDIGWVTMDEVRTRGEQRDLEELAKYDSKPPHPFVLRNKGERFSRRPSPEETASILSTKRFMLTRLDRMRRNAEADAERRERDAREVEESARRKGKGRATETGEKRKRFEDDWESQEWSQQSQQKQYPAPLASYDPEIYPEAAGVIESQQLSQGRPVPPPRADTPPIEELEARERRRQEQENRPNGLKRGLKRTLSRTQTFTQL</sequence>
<feature type="region of interest" description="Disordered" evidence="1">
    <location>
        <begin position="325"/>
        <end position="457"/>
    </location>
</feature>